<evidence type="ECO:0000313" key="8">
    <source>
        <dbReference type="Proteomes" id="UP000292082"/>
    </source>
</evidence>
<dbReference type="OrthoDB" id="2738218at2759"/>
<organism evidence="7 8">
    <name type="scientific">Dichomitus squalens</name>
    <dbReference type="NCBI Taxonomy" id="114155"/>
    <lineage>
        <taxon>Eukaryota</taxon>
        <taxon>Fungi</taxon>
        <taxon>Dikarya</taxon>
        <taxon>Basidiomycota</taxon>
        <taxon>Agaricomycotina</taxon>
        <taxon>Agaricomycetes</taxon>
        <taxon>Polyporales</taxon>
        <taxon>Polyporaceae</taxon>
        <taxon>Dichomitus</taxon>
    </lineage>
</organism>
<accession>A0A4V2K4A8</accession>
<dbReference type="PROSITE" id="PS01360">
    <property type="entry name" value="ZF_MYND_1"/>
    <property type="match status" value="1"/>
</dbReference>
<keyword evidence="3" id="KW-0862">Zinc</keyword>
<keyword evidence="2 4" id="KW-0863">Zinc-finger</keyword>
<dbReference type="Proteomes" id="UP000292957">
    <property type="component" value="Unassembled WGS sequence"/>
</dbReference>
<evidence type="ECO:0000256" key="1">
    <source>
        <dbReference type="ARBA" id="ARBA00022723"/>
    </source>
</evidence>
<dbReference type="Gene3D" id="6.10.140.2220">
    <property type="match status" value="1"/>
</dbReference>
<name>A0A4V2K4A8_9APHY</name>
<keyword evidence="1" id="KW-0479">Metal-binding</keyword>
<evidence type="ECO:0000256" key="2">
    <source>
        <dbReference type="ARBA" id="ARBA00022771"/>
    </source>
</evidence>
<gene>
    <name evidence="7" type="ORF">BD310DRAFT_930277</name>
    <name evidence="6" type="ORF">BD311DRAFT_535862</name>
</gene>
<evidence type="ECO:0000256" key="4">
    <source>
        <dbReference type="PROSITE-ProRule" id="PRU00134"/>
    </source>
</evidence>
<proteinExistence type="predicted"/>
<dbReference type="EMBL" id="ML143472">
    <property type="protein sequence ID" value="TBU24814.1"/>
    <property type="molecule type" value="Genomic_DNA"/>
</dbReference>
<evidence type="ECO:0000313" key="6">
    <source>
        <dbReference type="EMBL" id="TBU24814.1"/>
    </source>
</evidence>
<reference evidence="7 8" key="1">
    <citation type="submission" date="2019-01" db="EMBL/GenBank/DDBJ databases">
        <title>Draft genome sequences of three monokaryotic isolates of the white-rot basidiomycete fungus Dichomitus squalens.</title>
        <authorList>
            <consortium name="DOE Joint Genome Institute"/>
            <person name="Lopez S.C."/>
            <person name="Andreopoulos B."/>
            <person name="Pangilinan J."/>
            <person name="Lipzen A."/>
            <person name="Riley R."/>
            <person name="Ahrendt S."/>
            <person name="Ng V."/>
            <person name="Barry K."/>
            <person name="Daum C."/>
            <person name="Grigoriev I.V."/>
            <person name="Hilden K.S."/>
            <person name="Makela M.R."/>
            <person name="de Vries R.P."/>
        </authorList>
    </citation>
    <scope>NUCLEOTIDE SEQUENCE [LARGE SCALE GENOMIC DNA]</scope>
    <source>
        <strain evidence="7 8">CBS 464.89</strain>
        <strain evidence="6">OM18370.1</strain>
    </source>
</reference>
<dbReference type="Proteomes" id="UP000292082">
    <property type="component" value="Unassembled WGS sequence"/>
</dbReference>
<feature type="domain" description="MYND-type" evidence="5">
    <location>
        <begin position="20"/>
        <end position="63"/>
    </location>
</feature>
<dbReference type="EMBL" id="ML145142">
    <property type="protein sequence ID" value="TBU57070.1"/>
    <property type="molecule type" value="Genomic_DNA"/>
</dbReference>
<keyword evidence="8" id="KW-1185">Reference proteome</keyword>
<evidence type="ECO:0000259" key="5">
    <source>
        <dbReference type="PROSITE" id="PS50865"/>
    </source>
</evidence>
<evidence type="ECO:0000313" key="7">
    <source>
        <dbReference type="EMBL" id="TBU57070.1"/>
    </source>
</evidence>
<protein>
    <recommendedName>
        <fullName evidence="5">MYND-type domain-containing protein</fullName>
    </recommendedName>
</protein>
<dbReference type="SUPFAM" id="SSF144232">
    <property type="entry name" value="HIT/MYND zinc finger-like"/>
    <property type="match status" value="1"/>
</dbReference>
<dbReference type="PROSITE" id="PS50865">
    <property type="entry name" value="ZF_MYND_2"/>
    <property type="match status" value="1"/>
</dbReference>
<dbReference type="InterPro" id="IPR002893">
    <property type="entry name" value="Znf_MYND"/>
</dbReference>
<dbReference type="AlphaFoldDB" id="A0A4V2K4A8"/>
<dbReference type="GO" id="GO:0008270">
    <property type="term" value="F:zinc ion binding"/>
    <property type="evidence" value="ECO:0007669"/>
    <property type="project" value="UniProtKB-KW"/>
</dbReference>
<sequence length="322" mass="36830">MDTFSFSESVAVRFPFSGVCDWCKESAQESRGGKLKKCTGCSVVRYCGKECQVAAWPTHKYMCRLKSKDDAAQLGYPSAASIASALRYWATIHMWSLRTITETNAHGRAGVDWYLKNQHAMVFVLSPRNPDAADPDNPAKAFQLEEGGMVRKDDRDFLRSQWDLIEKTCKTLTDSMRAKLATEAERQAFAVFLPAAFHFKTTGLVSFHQYPIYRLREHGAGPSYEHAHNEENCHCRLLDDIAQMCVESINCGVVLRARGGDDNQPLPNVCFHSRTKKSWECRRLNWEWDKVGVHAPSHFRSGLYPAEIYRRYHQLLPHRTYK</sequence>
<dbReference type="Pfam" id="PF01753">
    <property type="entry name" value="zf-MYND"/>
    <property type="match status" value="1"/>
</dbReference>
<evidence type="ECO:0000256" key="3">
    <source>
        <dbReference type="ARBA" id="ARBA00022833"/>
    </source>
</evidence>